<keyword evidence="4" id="KW-1185">Reference proteome</keyword>
<gene>
    <name evidence="3" type="ORF">CEUTPL_LOCUS12213</name>
</gene>
<organism evidence="3 4">
    <name type="scientific">Ceutorhynchus assimilis</name>
    <name type="common">cabbage seed weevil</name>
    <dbReference type="NCBI Taxonomy" id="467358"/>
    <lineage>
        <taxon>Eukaryota</taxon>
        <taxon>Metazoa</taxon>
        <taxon>Ecdysozoa</taxon>
        <taxon>Arthropoda</taxon>
        <taxon>Hexapoda</taxon>
        <taxon>Insecta</taxon>
        <taxon>Pterygota</taxon>
        <taxon>Neoptera</taxon>
        <taxon>Endopterygota</taxon>
        <taxon>Coleoptera</taxon>
        <taxon>Polyphaga</taxon>
        <taxon>Cucujiformia</taxon>
        <taxon>Curculionidae</taxon>
        <taxon>Ceutorhynchinae</taxon>
        <taxon>Ceutorhynchus</taxon>
    </lineage>
</organism>
<evidence type="ECO:0000259" key="2">
    <source>
        <dbReference type="Pfam" id="PF16508"/>
    </source>
</evidence>
<dbReference type="PANTHER" id="PTHR12162:SF0">
    <property type="entry name" value="NIBRIN"/>
    <property type="match status" value="1"/>
</dbReference>
<feature type="region of interest" description="Disordered" evidence="1">
    <location>
        <begin position="496"/>
        <end position="515"/>
    </location>
</feature>
<dbReference type="CDD" id="cd17741">
    <property type="entry name" value="BRCT_nibrin"/>
    <property type="match status" value="1"/>
</dbReference>
<evidence type="ECO:0000313" key="4">
    <source>
        <dbReference type="Proteomes" id="UP001152799"/>
    </source>
</evidence>
<dbReference type="EMBL" id="OU892283">
    <property type="protein sequence ID" value="CAG9771788.1"/>
    <property type="molecule type" value="Genomic_DNA"/>
</dbReference>
<feature type="compositionally biased region" description="Basic and acidic residues" evidence="1">
    <location>
        <begin position="253"/>
        <end position="263"/>
    </location>
</feature>
<dbReference type="Pfam" id="PF16508">
    <property type="entry name" value="NIBRIN_BRCT_II"/>
    <property type="match status" value="1"/>
</dbReference>
<reference evidence="3" key="1">
    <citation type="submission" date="2022-01" db="EMBL/GenBank/DDBJ databases">
        <authorList>
            <person name="King R."/>
        </authorList>
    </citation>
    <scope>NUCLEOTIDE SEQUENCE</scope>
</reference>
<proteinExistence type="predicted"/>
<dbReference type="PANTHER" id="PTHR12162">
    <property type="entry name" value="NIBRIN-RELATED"/>
    <property type="match status" value="1"/>
</dbReference>
<dbReference type="Proteomes" id="UP001152799">
    <property type="component" value="Chromosome 7"/>
</dbReference>
<name>A0A9N9N0Y0_9CUCU</name>
<dbReference type="GO" id="GO:0003684">
    <property type="term" value="F:damaged DNA binding"/>
    <property type="evidence" value="ECO:0007669"/>
    <property type="project" value="TreeGrafter"/>
</dbReference>
<dbReference type="GO" id="GO:0030870">
    <property type="term" value="C:Mre11 complex"/>
    <property type="evidence" value="ECO:0007669"/>
    <property type="project" value="InterPro"/>
</dbReference>
<evidence type="ECO:0000313" key="3">
    <source>
        <dbReference type="EMBL" id="CAG9771788.1"/>
    </source>
</evidence>
<dbReference type="InterPro" id="IPR036420">
    <property type="entry name" value="BRCT_dom_sf"/>
</dbReference>
<dbReference type="InterPro" id="IPR043014">
    <property type="entry name" value="Nibrin_BRCT2_sf"/>
</dbReference>
<sequence length="529" mass="59869">MEKWDDSCTHLTVEKLTLTIKVLQALIDEKPIVTLDYWAACEESLAQKLPMPNIEEYNKPPVAEQLLKSDFQYRFNSQRRSLFKDKMFVFQTANCKKQMEEVIEKCGGNCISWEETPKTYEEISESPLDYLLVKSEGDEDNASYDAMIRLLRRDNKRHIARNEIALAIVYCSCDVSCNANFNKLAEVFDVSTPKPASKAVLVTETQSQKDVSIKTEKIIPATVEDEWMTTPSGSGQKKNDDQQLAGPSGVKRPSKDTVESGAKKLKLEGGGVIEPKKVASNDFIGKQKPEIIVIDDSTPERKSSHSQKRKATPLENPFSLALKKKNKTSTEENENPFQIAKKLSKTTDTAKDNPFGILRTKTQQIKTEKIQPSKREIKLIPMQSNISAISPGKQSILNLTWMSKSTIKLESCKIEEDPELAIVIEAFKDCVQVKPMKEYVKPQPSVVECGDGRKNFKKFKKVKILHPQTRIISRNELLKCVAGDISHDLVRDNFNNDSDEDYPRGSNATKTVDSRKRIKREPGIKKFFI</sequence>
<dbReference type="InterPro" id="IPR032429">
    <property type="entry name" value="Nibrin_BRCT2"/>
</dbReference>
<accession>A0A9N9N0Y0</accession>
<feature type="domain" description="Nibrin second BRCT" evidence="2">
    <location>
        <begin position="78"/>
        <end position="178"/>
    </location>
</feature>
<feature type="region of interest" description="Disordered" evidence="1">
    <location>
        <begin position="222"/>
        <end position="263"/>
    </location>
</feature>
<evidence type="ECO:0000256" key="1">
    <source>
        <dbReference type="SAM" id="MobiDB-lite"/>
    </source>
</evidence>
<dbReference type="AlphaFoldDB" id="A0A9N9N0Y0"/>
<dbReference type="Gene3D" id="3.40.50.10190">
    <property type="entry name" value="BRCT domain"/>
    <property type="match status" value="1"/>
</dbReference>
<protein>
    <recommendedName>
        <fullName evidence="2">Nibrin second BRCT domain-containing protein</fullName>
    </recommendedName>
</protein>
<dbReference type="InterPro" id="IPR040227">
    <property type="entry name" value="Nibrin-rel"/>
</dbReference>
<dbReference type="GO" id="GO:0007095">
    <property type="term" value="P:mitotic G2 DNA damage checkpoint signaling"/>
    <property type="evidence" value="ECO:0007669"/>
    <property type="project" value="InterPro"/>
</dbReference>
<dbReference type="Gene3D" id="3.40.50.10980">
    <property type="entry name" value="Nibrin, BRCT2 domain"/>
    <property type="match status" value="1"/>
</dbReference>
<dbReference type="OrthoDB" id="552194at2759"/>
<feature type="region of interest" description="Disordered" evidence="1">
    <location>
        <begin position="295"/>
        <end position="316"/>
    </location>
</feature>
<dbReference type="GO" id="GO:0000724">
    <property type="term" value="P:double-strand break repair via homologous recombination"/>
    <property type="evidence" value="ECO:0007669"/>
    <property type="project" value="TreeGrafter"/>
</dbReference>